<evidence type="ECO:0000256" key="17">
    <source>
        <dbReference type="PIRNR" id="PIRNR000732"/>
    </source>
</evidence>
<keyword evidence="15 17" id="KW-0460">Magnesium</keyword>
<evidence type="ECO:0000256" key="3">
    <source>
        <dbReference type="ARBA" id="ARBA00002728"/>
    </source>
</evidence>
<comment type="caution">
    <text evidence="22">The sequence shown here is derived from an EMBL/GenBank/DDBJ whole genome shotgun (WGS) entry which is preliminary data.</text>
</comment>
<dbReference type="InterPro" id="IPR036618">
    <property type="entry name" value="PtsI_HPr-bd_sf"/>
</dbReference>
<evidence type="ECO:0000256" key="11">
    <source>
        <dbReference type="ARBA" id="ARBA00022679"/>
    </source>
</evidence>
<evidence type="ECO:0000256" key="9">
    <source>
        <dbReference type="ARBA" id="ARBA00022490"/>
    </source>
</evidence>
<dbReference type="Gene3D" id="3.50.30.10">
    <property type="entry name" value="Phosphohistidine domain"/>
    <property type="match status" value="1"/>
</dbReference>
<evidence type="ECO:0000256" key="5">
    <source>
        <dbReference type="ARBA" id="ARBA00007837"/>
    </source>
</evidence>
<evidence type="ECO:0000256" key="15">
    <source>
        <dbReference type="ARBA" id="ARBA00022842"/>
    </source>
</evidence>
<dbReference type="Gene3D" id="3.20.20.60">
    <property type="entry name" value="Phosphoenolpyruvate-binding domains"/>
    <property type="match status" value="1"/>
</dbReference>
<dbReference type="InterPro" id="IPR015813">
    <property type="entry name" value="Pyrv/PenolPyrv_kinase-like_dom"/>
</dbReference>
<dbReference type="Proteomes" id="UP001595843">
    <property type="component" value="Unassembled WGS sequence"/>
</dbReference>
<keyword evidence="14 17" id="KW-0418">Kinase</keyword>
<keyword evidence="10 17" id="KW-0762">Sugar transport</keyword>
<evidence type="ECO:0000256" key="10">
    <source>
        <dbReference type="ARBA" id="ARBA00022597"/>
    </source>
</evidence>
<evidence type="ECO:0000313" key="22">
    <source>
        <dbReference type="EMBL" id="MFC4077595.1"/>
    </source>
</evidence>
<dbReference type="NCBIfam" id="TIGR01417">
    <property type="entry name" value="PTS_I_fam"/>
    <property type="match status" value="1"/>
</dbReference>
<evidence type="ECO:0000256" key="2">
    <source>
        <dbReference type="ARBA" id="ARBA00001946"/>
    </source>
</evidence>
<evidence type="ECO:0000256" key="16">
    <source>
        <dbReference type="ARBA" id="ARBA00033235"/>
    </source>
</evidence>
<dbReference type="InterPro" id="IPR008731">
    <property type="entry name" value="PTS_EIN"/>
</dbReference>
<gene>
    <name evidence="22" type="primary">ptsP</name>
    <name evidence="22" type="ORF">ACFOUO_12385</name>
</gene>
<dbReference type="PIRSF" id="PIRSF000732">
    <property type="entry name" value="PTS_enzyme_I"/>
    <property type="match status" value="1"/>
</dbReference>
<dbReference type="InterPro" id="IPR024692">
    <property type="entry name" value="PTS_EI"/>
</dbReference>
<keyword evidence="23" id="KW-1185">Reference proteome</keyword>
<feature type="domain" description="Phosphotransferase system enzyme I N-terminal" evidence="21">
    <location>
        <begin position="7"/>
        <end position="128"/>
    </location>
</feature>
<dbReference type="PRINTS" id="PR01736">
    <property type="entry name" value="PHPHTRNFRASE"/>
</dbReference>
<name>A0ABV8JGZ6_9BACL</name>
<feature type="region of interest" description="Disordered" evidence="18">
    <location>
        <begin position="225"/>
        <end position="248"/>
    </location>
</feature>
<dbReference type="EC" id="2.7.3.9" evidence="6 17"/>
<dbReference type="SUPFAM" id="SSF52009">
    <property type="entry name" value="Phosphohistidine domain"/>
    <property type="match status" value="1"/>
</dbReference>
<dbReference type="Pfam" id="PF05524">
    <property type="entry name" value="PEP-utilisers_N"/>
    <property type="match status" value="1"/>
</dbReference>
<keyword evidence="12 17" id="KW-0598">Phosphotransferase system</keyword>
<feature type="domain" description="PEP-utilising enzyme C-terminal" evidence="20">
    <location>
        <begin position="257"/>
        <end position="542"/>
    </location>
</feature>
<evidence type="ECO:0000259" key="20">
    <source>
        <dbReference type="Pfam" id="PF02896"/>
    </source>
</evidence>
<dbReference type="PANTHER" id="PTHR46244:SF3">
    <property type="entry name" value="PHOSPHOENOLPYRUVATE-PROTEIN PHOSPHOTRANSFERASE"/>
    <property type="match status" value="1"/>
</dbReference>
<evidence type="ECO:0000313" key="23">
    <source>
        <dbReference type="Proteomes" id="UP001595843"/>
    </source>
</evidence>
<feature type="domain" description="PEP-utilising enzyme mobile" evidence="19">
    <location>
        <begin position="155"/>
        <end position="226"/>
    </location>
</feature>
<dbReference type="SUPFAM" id="SSF51621">
    <property type="entry name" value="Phosphoenolpyruvate/pyruvate domain"/>
    <property type="match status" value="1"/>
</dbReference>
<dbReference type="RefSeq" id="WP_380705403.1">
    <property type="nucleotide sequence ID" value="NZ_JBHSAP010000015.1"/>
</dbReference>
<evidence type="ECO:0000256" key="18">
    <source>
        <dbReference type="SAM" id="MobiDB-lite"/>
    </source>
</evidence>
<dbReference type="SUPFAM" id="SSF47831">
    <property type="entry name" value="Enzyme I of the PEP:sugar phosphotransferase system HPr-binding (sub)domain"/>
    <property type="match status" value="1"/>
</dbReference>
<keyword evidence="9 17" id="KW-0963">Cytoplasm</keyword>
<proteinExistence type="inferred from homology"/>
<evidence type="ECO:0000259" key="19">
    <source>
        <dbReference type="Pfam" id="PF00391"/>
    </source>
</evidence>
<dbReference type="InterPro" id="IPR000121">
    <property type="entry name" value="PEP_util_C"/>
</dbReference>
<feature type="compositionally biased region" description="Basic and acidic residues" evidence="18">
    <location>
        <begin position="235"/>
        <end position="248"/>
    </location>
</feature>
<dbReference type="InterPro" id="IPR040442">
    <property type="entry name" value="Pyrv_kinase-like_dom_sf"/>
</dbReference>
<evidence type="ECO:0000259" key="21">
    <source>
        <dbReference type="Pfam" id="PF05524"/>
    </source>
</evidence>
<reference evidence="23" key="1">
    <citation type="journal article" date="2019" name="Int. J. Syst. Evol. Microbiol.">
        <title>The Global Catalogue of Microorganisms (GCM) 10K type strain sequencing project: providing services to taxonomists for standard genome sequencing and annotation.</title>
        <authorList>
            <consortium name="The Broad Institute Genomics Platform"/>
            <consortium name="The Broad Institute Genome Sequencing Center for Infectious Disease"/>
            <person name="Wu L."/>
            <person name="Ma J."/>
        </authorList>
    </citation>
    <scope>NUCLEOTIDE SEQUENCE [LARGE SCALE GENOMIC DNA]</scope>
    <source>
        <strain evidence="23">IBRC-M 10813</strain>
    </source>
</reference>
<evidence type="ECO:0000256" key="8">
    <source>
        <dbReference type="ARBA" id="ARBA00022448"/>
    </source>
</evidence>
<dbReference type="EMBL" id="JBHSAP010000015">
    <property type="protein sequence ID" value="MFC4077595.1"/>
    <property type="molecule type" value="Genomic_DNA"/>
</dbReference>
<keyword evidence="8 17" id="KW-0813">Transport</keyword>
<dbReference type="InterPro" id="IPR008279">
    <property type="entry name" value="PEP-util_enz_mobile_dom"/>
</dbReference>
<evidence type="ECO:0000256" key="14">
    <source>
        <dbReference type="ARBA" id="ARBA00022777"/>
    </source>
</evidence>
<evidence type="ECO:0000256" key="1">
    <source>
        <dbReference type="ARBA" id="ARBA00000683"/>
    </source>
</evidence>
<evidence type="ECO:0000256" key="12">
    <source>
        <dbReference type="ARBA" id="ARBA00022683"/>
    </source>
</evidence>
<dbReference type="GO" id="GO:0008965">
    <property type="term" value="F:phosphoenolpyruvate-protein phosphotransferase activity"/>
    <property type="evidence" value="ECO:0007669"/>
    <property type="project" value="UniProtKB-EC"/>
</dbReference>
<keyword evidence="13 17" id="KW-0479">Metal-binding</keyword>
<comment type="similarity">
    <text evidence="5 17">Belongs to the PEP-utilizing enzyme family.</text>
</comment>
<organism evidence="22 23">
    <name type="scientific">Salinithrix halophila</name>
    <dbReference type="NCBI Taxonomy" id="1485204"/>
    <lineage>
        <taxon>Bacteria</taxon>
        <taxon>Bacillati</taxon>
        <taxon>Bacillota</taxon>
        <taxon>Bacilli</taxon>
        <taxon>Bacillales</taxon>
        <taxon>Thermoactinomycetaceae</taxon>
        <taxon>Salinithrix</taxon>
    </lineage>
</organism>
<dbReference type="InterPro" id="IPR036637">
    <property type="entry name" value="Phosphohistidine_dom_sf"/>
</dbReference>
<dbReference type="Pfam" id="PF00391">
    <property type="entry name" value="PEP-utilizers"/>
    <property type="match status" value="1"/>
</dbReference>
<dbReference type="Pfam" id="PF02896">
    <property type="entry name" value="PEP-utilizers_C"/>
    <property type="match status" value="1"/>
</dbReference>
<dbReference type="InterPro" id="IPR050499">
    <property type="entry name" value="PEP-utilizing_PTS_enzyme"/>
</dbReference>
<comment type="catalytic activity">
    <reaction evidence="1 17">
        <text>L-histidyl-[protein] + phosphoenolpyruvate = N(pros)-phospho-L-histidyl-[protein] + pyruvate</text>
        <dbReference type="Rhea" id="RHEA:23880"/>
        <dbReference type="Rhea" id="RHEA-COMP:9745"/>
        <dbReference type="Rhea" id="RHEA-COMP:9746"/>
        <dbReference type="ChEBI" id="CHEBI:15361"/>
        <dbReference type="ChEBI" id="CHEBI:29979"/>
        <dbReference type="ChEBI" id="CHEBI:58702"/>
        <dbReference type="ChEBI" id="CHEBI:64837"/>
        <dbReference type="EC" id="2.7.3.9"/>
    </reaction>
</comment>
<evidence type="ECO:0000256" key="13">
    <source>
        <dbReference type="ARBA" id="ARBA00022723"/>
    </source>
</evidence>
<dbReference type="InterPro" id="IPR006318">
    <property type="entry name" value="PTS_EI-like"/>
</dbReference>
<accession>A0ABV8JGZ6</accession>
<comment type="subcellular location">
    <subcellularLocation>
        <location evidence="4 17">Cytoplasm</location>
    </subcellularLocation>
</comment>
<sequence length="573" mass="62674">MTAERYHGVGAAPGLSIGQVVWWRKESPKVETQTVSDPDGEIKRFEEVVQQAKAQIQQLRQTTAERIGEEEAAIFDAHLSFMEDPAYIGEMKNRIRNQKKNAEAVCRDVTDEMSQMLASLPDEYMQARADDIRDVGTRILLLLSGVQPFDPSMLKPGSIIVAEELAPSDTAQFPPGVAGMVTARGSKTAHAAIMARTLGIPAVLGLGKTLEELADGDTLIVDGEAGSLIKNPDPQTEKEARSEMERQQKLREDALKKADEDAFTADGRRIQVFANIGSLNDLEAAVHNGAEGVGLFRTEFLYLENDQWPTEEEQYGAYRKVLEAFGDKPVVIRTLDIGGDKDLPYAELPKEENPFLGHRAIRFCLANPDIFKVQLKALLRAGVHGDLWVMFPMVENLSEVREAKALLDECRQELQQNGVETASSLKVGIMVEIPAAAVNADLLAKEVDFMSIGTNDLTQYTLAADRGNELVAPLYDAAHPAVLRLVKKTCDAAHEAGIIAGMCGELAGDPKMTEVLVGLGLHELSMSAGTIPEVKEEVRNVQTDNARTLAERTLVQESPEAVRQLATKEPLKS</sequence>
<comment type="cofactor">
    <cofactor evidence="2 17">
        <name>Mg(2+)</name>
        <dbReference type="ChEBI" id="CHEBI:18420"/>
    </cofactor>
</comment>
<dbReference type="Gene3D" id="1.10.274.10">
    <property type="entry name" value="PtsI, HPr-binding domain"/>
    <property type="match status" value="1"/>
</dbReference>
<evidence type="ECO:0000256" key="4">
    <source>
        <dbReference type="ARBA" id="ARBA00004496"/>
    </source>
</evidence>
<keyword evidence="11 17" id="KW-0808">Transferase</keyword>
<protein>
    <recommendedName>
        <fullName evidence="7 17">Phosphoenolpyruvate-protein phosphotransferase</fullName>
        <ecNumber evidence="6 17">2.7.3.9</ecNumber>
    </recommendedName>
    <alternativeName>
        <fullName evidence="16 17">Phosphotransferase system, enzyme I</fullName>
    </alternativeName>
</protein>
<dbReference type="PROSITE" id="PS00742">
    <property type="entry name" value="PEP_ENZYMES_2"/>
    <property type="match status" value="1"/>
</dbReference>
<evidence type="ECO:0000256" key="7">
    <source>
        <dbReference type="ARBA" id="ARBA00016544"/>
    </source>
</evidence>
<comment type="function">
    <text evidence="3 17">General (non sugar-specific) component of the phosphoenolpyruvate-dependent sugar phosphotransferase system (sugar PTS). This major carbohydrate active-transport system catalyzes the phosphorylation of incoming sugar substrates concomitantly with their translocation across the cell membrane. Enzyme I transfers the phosphoryl group from phosphoenolpyruvate (PEP) to the phosphoryl carrier protein (HPr).</text>
</comment>
<evidence type="ECO:0000256" key="6">
    <source>
        <dbReference type="ARBA" id="ARBA00012232"/>
    </source>
</evidence>
<dbReference type="PANTHER" id="PTHR46244">
    <property type="entry name" value="PHOSPHOENOLPYRUVATE-PROTEIN PHOSPHOTRANSFERASE"/>
    <property type="match status" value="1"/>
</dbReference>
<dbReference type="InterPro" id="IPR023151">
    <property type="entry name" value="PEP_util_CS"/>
</dbReference>